<dbReference type="Proteomes" id="UP000178912">
    <property type="component" value="Unassembled WGS sequence"/>
</dbReference>
<gene>
    <name evidence="9" type="ORF">RAG0_13039</name>
</gene>
<dbReference type="InterPro" id="IPR052337">
    <property type="entry name" value="SAT4-like"/>
</dbReference>
<name>A0A1E1LAV0_9HELO</name>
<feature type="transmembrane region" description="Helical" evidence="7">
    <location>
        <begin position="118"/>
        <end position="140"/>
    </location>
</feature>
<keyword evidence="10" id="KW-1185">Reference proteome</keyword>
<dbReference type="AlphaFoldDB" id="A0A1E1LAV0"/>
<dbReference type="Pfam" id="PF20684">
    <property type="entry name" value="Fung_rhodopsin"/>
    <property type="match status" value="1"/>
</dbReference>
<comment type="similarity">
    <text evidence="5">Belongs to the SAT4 family.</text>
</comment>
<evidence type="ECO:0000256" key="4">
    <source>
        <dbReference type="ARBA" id="ARBA00023136"/>
    </source>
</evidence>
<accession>A0A1E1LAV0</accession>
<dbReference type="EMBL" id="FJUX01000098">
    <property type="protein sequence ID" value="CZT07670.1"/>
    <property type="molecule type" value="Genomic_DNA"/>
</dbReference>
<evidence type="ECO:0000313" key="10">
    <source>
        <dbReference type="Proteomes" id="UP000178912"/>
    </source>
</evidence>
<protein>
    <recommendedName>
        <fullName evidence="8">Rhodopsin domain-containing protein</fullName>
    </recommendedName>
</protein>
<proteinExistence type="inferred from homology"/>
<evidence type="ECO:0000259" key="8">
    <source>
        <dbReference type="Pfam" id="PF20684"/>
    </source>
</evidence>
<dbReference type="PANTHER" id="PTHR33048:SF47">
    <property type="entry name" value="INTEGRAL MEMBRANE PROTEIN-RELATED"/>
    <property type="match status" value="1"/>
</dbReference>
<feature type="region of interest" description="Disordered" evidence="6">
    <location>
        <begin position="314"/>
        <end position="333"/>
    </location>
</feature>
<feature type="transmembrane region" description="Helical" evidence="7">
    <location>
        <begin position="237"/>
        <end position="257"/>
    </location>
</feature>
<evidence type="ECO:0000256" key="5">
    <source>
        <dbReference type="ARBA" id="ARBA00038359"/>
    </source>
</evidence>
<feature type="transmembrane region" description="Helical" evidence="7">
    <location>
        <begin position="166"/>
        <end position="191"/>
    </location>
</feature>
<reference evidence="10" key="1">
    <citation type="submission" date="2016-03" db="EMBL/GenBank/DDBJ databases">
        <authorList>
            <person name="Guldener U."/>
        </authorList>
    </citation>
    <scope>NUCLEOTIDE SEQUENCE [LARGE SCALE GENOMIC DNA]</scope>
    <source>
        <strain evidence="10">04CH-RAC-A.6.1</strain>
    </source>
</reference>
<keyword evidence="3 7" id="KW-1133">Transmembrane helix</keyword>
<keyword evidence="2 7" id="KW-0812">Transmembrane</keyword>
<evidence type="ECO:0000313" key="9">
    <source>
        <dbReference type="EMBL" id="CZT07670.1"/>
    </source>
</evidence>
<evidence type="ECO:0000256" key="6">
    <source>
        <dbReference type="SAM" id="MobiDB-lite"/>
    </source>
</evidence>
<comment type="subcellular location">
    <subcellularLocation>
        <location evidence="1">Membrane</location>
        <topology evidence="1">Multi-pass membrane protein</topology>
    </subcellularLocation>
</comment>
<evidence type="ECO:0000256" key="7">
    <source>
        <dbReference type="SAM" id="Phobius"/>
    </source>
</evidence>
<dbReference type="GO" id="GO:0016020">
    <property type="term" value="C:membrane"/>
    <property type="evidence" value="ECO:0007669"/>
    <property type="project" value="UniProtKB-SubCell"/>
</dbReference>
<keyword evidence="4 7" id="KW-0472">Membrane</keyword>
<feature type="domain" description="Rhodopsin" evidence="8">
    <location>
        <begin position="25"/>
        <end position="265"/>
    </location>
</feature>
<feature type="transmembrane region" description="Helical" evidence="7">
    <location>
        <begin position="203"/>
        <end position="225"/>
    </location>
</feature>
<organism evidence="9 10">
    <name type="scientific">Rhynchosporium agropyri</name>
    <dbReference type="NCBI Taxonomy" id="914238"/>
    <lineage>
        <taxon>Eukaryota</taxon>
        <taxon>Fungi</taxon>
        <taxon>Dikarya</taxon>
        <taxon>Ascomycota</taxon>
        <taxon>Pezizomycotina</taxon>
        <taxon>Leotiomycetes</taxon>
        <taxon>Helotiales</taxon>
        <taxon>Ploettnerulaceae</taxon>
        <taxon>Rhynchosporium</taxon>
    </lineage>
</organism>
<evidence type="ECO:0000256" key="2">
    <source>
        <dbReference type="ARBA" id="ARBA00022692"/>
    </source>
</evidence>
<dbReference type="OrthoDB" id="5329176at2759"/>
<feature type="transmembrane region" description="Helical" evidence="7">
    <location>
        <begin position="6"/>
        <end position="29"/>
    </location>
</feature>
<evidence type="ECO:0000256" key="1">
    <source>
        <dbReference type="ARBA" id="ARBA00004141"/>
    </source>
</evidence>
<feature type="transmembrane region" description="Helical" evidence="7">
    <location>
        <begin position="93"/>
        <end position="111"/>
    </location>
</feature>
<sequence>MVNLQIACYGIVSAFFAASTISILLRIYSRKYLVKSFGWDDWCMTAILFFNSGQQFILYYFIRHGGGLNIAEVMTTHPEWLPKLITALFVEELYYVLMHWVIKMAFLLFYLRFATKAFRTLVIVTIGLNCVFTVGQWLLYCLQCMPLDAFFHPELHPGVKCIDNKILAFVPAALNIFTDVCIVVLPIQPLWSIQISLRKRLMLLSIISLGGIVVIISILRLTVLLEFQKMADFTYSLGKIIIISCIELEVAILAANAPSLRIFFNKSGDKSHVSGDIKLTNLSGKPASKHKFALTSSSCHVTSKGVNLERLHEREQKSGRSNSSEESLTKHAGEQGITVTRVVGIESHEAKRDFKSSSVMYDRSDMV</sequence>
<evidence type="ECO:0000256" key="3">
    <source>
        <dbReference type="ARBA" id="ARBA00022989"/>
    </source>
</evidence>
<dbReference type="PANTHER" id="PTHR33048">
    <property type="entry name" value="PTH11-LIKE INTEGRAL MEMBRANE PROTEIN (AFU_ORTHOLOGUE AFUA_5G11245)"/>
    <property type="match status" value="1"/>
</dbReference>
<dbReference type="InterPro" id="IPR049326">
    <property type="entry name" value="Rhodopsin_dom_fungi"/>
</dbReference>